<dbReference type="PANTHER" id="PTHR32196:SF21">
    <property type="entry name" value="ABC TRANSPORTER PERMEASE PROTEIN YPHD-RELATED"/>
    <property type="match status" value="1"/>
</dbReference>
<dbReference type="InterPro" id="IPR001851">
    <property type="entry name" value="ABC_transp_permease"/>
</dbReference>
<dbReference type="GO" id="GO:0022857">
    <property type="term" value="F:transmembrane transporter activity"/>
    <property type="evidence" value="ECO:0007669"/>
    <property type="project" value="InterPro"/>
</dbReference>
<comment type="subcellular location">
    <subcellularLocation>
        <location evidence="1">Cell membrane</location>
        <topology evidence="1">Multi-pass membrane protein</topology>
    </subcellularLocation>
</comment>
<dbReference type="Pfam" id="PF02653">
    <property type="entry name" value="BPD_transp_2"/>
    <property type="match status" value="1"/>
</dbReference>
<feature type="transmembrane region" description="Helical" evidence="8">
    <location>
        <begin position="331"/>
        <end position="352"/>
    </location>
</feature>
<feature type="transmembrane region" description="Helical" evidence="8">
    <location>
        <begin position="129"/>
        <end position="152"/>
    </location>
</feature>
<dbReference type="CDD" id="cd06579">
    <property type="entry name" value="TM_PBP1_transp_AraH_like"/>
    <property type="match status" value="1"/>
</dbReference>
<proteinExistence type="predicted"/>
<feature type="transmembrane region" description="Helical" evidence="8">
    <location>
        <begin position="197"/>
        <end position="217"/>
    </location>
</feature>
<dbReference type="GO" id="GO:0005886">
    <property type="term" value="C:plasma membrane"/>
    <property type="evidence" value="ECO:0007669"/>
    <property type="project" value="UniProtKB-SubCell"/>
</dbReference>
<evidence type="ECO:0000256" key="8">
    <source>
        <dbReference type="SAM" id="Phobius"/>
    </source>
</evidence>
<organism evidence="9 10">
    <name type="scientific">Brucella intermedia LMG 3301</name>
    <dbReference type="NCBI Taxonomy" id="641118"/>
    <lineage>
        <taxon>Bacteria</taxon>
        <taxon>Pseudomonadati</taxon>
        <taxon>Pseudomonadota</taxon>
        <taxon>Alphaproteobacteria</taxon>
        <taxon>Hyphomicrobiales</taxon>
        <taxon>Brucellaceae</taxon>
        <taxon>Brucella/Ochrobactrum group</taxon>
        <taxon>Brucella</taxon>
    </lineage>
</organism>
<feature type="transmembrane region" description="Helical" evidence="8">
    <location>
        <begin position="274"/>
        <end position="293"/>
    </location>
</feature>
<feature type="transmembrane region" description="Helical" evidence="8">
    <location>
        <begin position="69"/>
        <end position="88"/>
    </location>
</feature>
<keyword evidence="2" id="KW-0813">Transport</keyword>
<evidence type="ECO:0000256" key="6">
    <source>
        <dbReference type="ARBA" id="ARBA00022989"/>
    </source>
</evidence>
<feature type="transmembrane region" description="Helical" evidence="8">
    <location>
        <begin position="39"/>
        <end position="57"/>
    </location>
</feature>
<evidence type="ECO:0000313" key="10">
    <source>
        <dbReference type="Proteomes" id="UP000004386"/>
    </source>
</evidence>
<keyword evidence="7 8" id="KW-0472">Membrane</keyword>
<evidence type="ECO:0000256" key="4">
    <source>
        <dbReference type="ARBA" id="ARBA00022519"/>
    </source>
</evidence>
<comment type="caution">
    <text evidence="9">The sequence shown here is derived from an EMBL/GenBank/DDBJ whole genome shotgun (WGS) entry which is preliminary data.</text>
</comment>
<protein>
    <submittedName>
        <fullName evidence="9">Monosaccharide-transporting ATPase</fullName>
    </submittedName>
</protein>
<dbReference type="EMBL" id="ACQA01000002">
    <property type="protein sequence ID" value="EEQ94392.1"/>
    <property type="molecule type" value="Genomic_DNA"/>
</dbReference>
<evidence type="ECO:0000313" key="9">
    <source>
        <dbReference type="EMBL" id="EEQ94392.1"/>
    </source>
</evidence>
<feature type="transmembrane region" description="Helical" evidence="8">
    <location>
        <begin position="164"/>
        <end position="185"/>
    </location>
</feature>
<keyword evidence="3" id="KW-1003">Cell membrane</keyword>
<keyword evidence="6 8" id="KW-1133">Transmembrane helix</keyword>
<feature type="transmembrane region" description="Helical" evidence="8">
    <location>
        <begin position="100"/>
        <end position="117"/>
    </location>
</feature>
<dbReference type="AlphaFoldDB" id="C4WQ49"/>
<keyword evidence="4" id="KW-0997">Cell inner membrane</keyword>
<evidence type="ECO:0000256" key="2">
    <source>
        <dbReference type="ARBA" id="ARBA00022448"/>
    </source>
</evidence>
<evidence type="ECO:0000256" key="5">
    <source>
        <dbReference type="ARBA" id="ARBA00022692"/>
    </source>
</evidence>
<dbReference type="PANTHER" id="PTHR32196">
    <property type="entry name" value="ABC TRANSPORTER PERMEASE PROTEIN YPHD-RELATED-RELATED"/>
    <property type="match status" value="1"/>
</dbReference>
<dbReference type="HOGENOM" id="CLU_028880_0_0_5"/>
<sequence>MEAVFKLSPVRRRQGLKNEKCFDSGRMDVSSNSLDRQTLFLALINVAVLAAGGFLAGSNFMDSYNLQSMASQVPELGLLAFGVMLAMISGNGGIDLSGIALANLSGIVAFLLTRHYIPAADAPLLFSWVFAGLALVVGLIGGVINGIVIAYARLTPLIATLGTQLLFTGIAVFLTNGSAVSMGFIEPLDNFGNMPVLGVPMCFALFIAIALALSFLLKYTPFGVKLMLLGSNAKAARYGGINERRMLLITYTLCGLLASVAGIIIAARNSSVKWDYGGSYVLIAILIAVLGGVKPEGGCGKILCVLLAATALQILSSLFNFMNISNFFRDLAWGVLLMALLASARMHFSYWLRPRRQ</sequence>
<evidence type="ECO:0000256" key="1">
    <source>
        <dbReference type="ARBA" id="ARBA00004651"/>
    </source>
</evidence>
<keyword evidence="5 8" id="KW-0812">Transmembrane</keyword>
<name>C4WQ49_9HYPH</name>
<feature type="transmembrane region" description="Helical" evidence="8">
    <location>
        <begin position="247"/>
        <end position="268"/>
    </location>
</feature>
<accession>C4WQ49</accession>
<gene>
    <name evidence="9" type="ORF">OINT_2001620</name>
</gene>
<feature type="transmembrane region" description="Helical" evidence="8">
    <location>
        <begin position="300"/>
        <end position="319"/>
    </location>
</feature>
<evidence type="ECO:0000256" key="7">
    <source>
        <dbReference type="ARBA" id="ARBA00023136"/>
    </source>
</evidence>
<dbReference type="Proteomes" id="UP000004386">
    <property type="component" value="Unassembled WGS sequence"/>
</dbReference>
<evidence type="ECO:0000256" key="3">
    <source>
        <dbReference type="ARBA" id="ARBA00022475"/>
    </source>
</evidence>
<reference evidence="9 10" key="1">
    <citation type="submission" date="2009-05" db="EMBL/GenBank/DDBJ databases">
        <authorList>
            <person name="Setubal J.C."/>
            <person name="Boyle S."/>
            <person name="Crasta O.R."/>
            <person name="Gillespie J.J."/>
            <person name="Kenyon R.W."/>
            <person name="Lu J."/>
            <person name="Mane S."/>
            <person name="Nagrani S."/>
            <person name="Shallom J.M."/>
            <person name="Shallom S."/>
            <person name="Shukla M."/>
            <person name="Snyder E.E."/>
            <person name="Sobral B.W."/>
            <person name="Wattam A.R."/>
            <person name="Will R."/>
            <person name="Williams K."/>
            <person name="Yoo H."/>
            <person name="Munk C."/>
            <person name="Tapia R."/>
            <person name="Green L."/>
            <person name="Rogers Y."/>
            <person name="Detter J.C."/>
            <person name="Bruce D."/>
            <person name="Brettin T.S."/>
            <person name="Tsolis R."/>
        </authorList>
    </citation>
    <scope>NUCLEOTIDE SEQUENCE [LARGE SCALE GENOMIC DNA]</scope>
    <source>
        <strain evidence="9 10">LMG 3301</strain>
    </source>
</reference>